<proteinExistence type="predicted"/>
<comment type="caution">
    <text evidence="1">The sequence shown here is derived from an EMBL/GenBank/DDBJ whole genome shotgun (WGS) entry which is preliminary data.</text>
</comment>
<dbReference type="Proteomes" id="UP001451303">
    <property type="component" value="Unassembled WGS sequence"/>
</dbReference>
<evidence type="ECO:0000313" key="2">
    <source>
        <dbReference type="Proteomes" id="UP001451303"/>
    </source>
</evidence>
<protein>
    <recommendedName>
        <fullName evidence="3">Hypervirulence associated protein TUDOR domain-containing protein</fullName>
    </recommendedName>
</protein>
<evidence type="ECO:0000313" key="1">
    <source>
        <dbReference type="EMBL" id="KAL0474231.1"/>
    </source>
</evidence>
<organism evidence="1 2">
    <name type="scientific">Neurospora intermedia</name>
    <dbReference type="NCBI Taxonomy" id="5142"/>
    <lineage>
        <taxon>Eukaryota</taxon>
        <taxon>Fungi</taxon>
        <taxon>Dikarya</taxon>
        <taxon>Ascomycota</taxon>
        <taxon>Pezizomycotina</taxon>
        <taxon>Sordariomycetes</taxon>
        <taxon>Sordariomycetidae</taxon>
        <taxon>Sordariales</taxon>
        <taxon>Sordariaceae</taxon>
        <taxon>Neurospora</taxon>
    </lineage>
</organism>
<evidence type="ECO:0008006" key="3">
    <source>
        <dbReference type="Google" id="ProtNLM"/>
    </source>
</evidence>
<sequence length="67" mass="7302">MLGGGVTKATRISKGTEVEVEGRRFARDRWLNMRTEATSSEATGEYEDVQESSAGQYGRGCWAADAN</sequence>
<reference evidence="1 2" key="1">
    <citation type="submission" date="2023-09" db="EMBL/GenBank/DDBJ databases">
        <title>Multi-omics analysis of a traditional fermented food reveals byproduct-associated fungal strains for waste-to-food upcycling.</title>
        <authorList>
            <consortium name="Lawrence Berkeley National Laboratory"/>
            <person name="Rekdal V.M."/>
            <person name="Villalobos-Escobedo J.M."/>
            <person name="Rodriguez-Valeron N."/>
            <person name="Garcia M.O."/>
            <person name="Vasquez D.P."/>
            <person name="Damayanti I."/>
            <person name="Sorensen P.M."/>
            <person name="Baidoo E.E."/>
            <person name="De Carvalho A.C."/>
            <person name="Riley R."/>
            <person name="Lipzen A."/>
            <person name="He G."/>
            <person name="Yan M."/>
            <person name="Haridas S."/>
            <person name="Daum C."/>
            <person name="Yoshinaga Y."/>
            <person name="Ng V."/>
            <person name="Grigoriev I.V."/>
            <person name="Munk R."/>
            <person name="Nuraida L."/>
            <person name="Wijaya C.H."/>
            <person name="Morales P.-C."/>
            <person name="Keasling J.D."/>
        </authorList>
    </citation>
    <scope>NUCLEOTIDE SEQUENCE [LARGE SCALE GENOMIC DNA]</scope>
    <source>
        <strain evidence="1 2">FGSC 2613</strain>
    </source>
</reference>
<accession>A0ABR3DQV3</accession>
<name>A0ABR3DQV3_NEUIN</name>
<keyword evidence="2" id="KW-1185">Reference proteome</keyword>
<dbReference type="EMBL" id="JAVLET010000001">
    <property type="protein sequence ID" value="KAL0474231.1"/>
    <property type="molecule type" value="Genomic_DNA"/>
</dbReference>
<gene>
    <name evidence="1" type="ORF">QR685DRAFT_2247</name>
</gene>